<feature type="signal peptide" evidence="2">
    <location>
        <begin position="1"/>
        <end position="18"/>
    </location>
</feature>
<name>A0AAJ7U036_PETMA</name>
<feature type="region of interest" description="Disordered" evidence="1">
    <location>
        <begin position="173"/>
        <end position="192"/>
    </location>
</feature>
<evidence type="ECO:0000256" key="2">
    <source>
        <dbReference type="SAM" id="SignalP"/>
    </source>
</evidence>
<gene>
    <name evidence="4" type="primary">NDUFB8</name>
</gene>
<keyword evidence="3" id="KW-1185">Reference proteome</keyword>
<feature type="chain" id="PRO_5042560359" evidence="2">
    <location>
        <begin position="19"/>
        <end position="192"/>
    </location>
</feature>
<dbReference type="KEGG" id="pmrn:116952285"/>
<dbReference type="Pfam" id="PF05821">
    <property type="entry name" value="NDUF_B8"/>
    <property type="match status" value="1"/>
</dbReference>
<sequence length="192" mass="21745">MALARCALLRARLAAPLAAPWAGGVRLGVAAASASTSSKSQLPGPYPKTPEEVAAAARKYNMHPSDYKPYPDDGMGYGDYPQLPEKSQHEKDPHYNWDSADLRRNWGEPMHFEFDMYTRNRVDTTPLLVPWHTMCRQLFGFIGGMLLFFWLGNQFPLFRPVLPKQYPFTELYEEKGGDPSKKPEAETTNYTI</sequence>
<dbReference type="GO" id="GO:0005739">
    <property type="term" value="C:mitochondrion"/>
    <property type="evidence" value="ECO:0007669"/>
    <property type="project" value="InterPro"/>
</dbReference>
<dbReference type="PANTHER" id="PTHR12840:SF1">
    <property type="entry name" value="NADH DEHYDROGENASE [UBIQUINONE] 1 BETA SUBCOMPLEX SUBUNIT 8, MITOCHONDRIAL"/>
    <property type="match status" value="1"/>
</dbReference>
<proteinExistence type="predicted"/>
<dbReference type="CTD" id="4714"/>
<dbReference type="RefSeq" id="XP_032827381.1">
    <property type="nucleotide sequence ID" value="XM_032971490.1"/>
</dbReference>
<dbReference type="GeneID" id="116952285"/>
<dbReference type="PANTHER" id="PTHR12840">
    <property type="entry name" value="NADH-UBIQUINONE OXIDOREDUCTASE ASHI SUBUNIT"/>
    <property type="match status" value="1"/>
</dbReference>
<accession>A0AAJ7U036</accession>
<protein>
    <submittedName>
        <fullName evidence="4">NADH dehydrogenase [ubiquinone] 1 beta subcomplex subunit 8, mitochondrial</fullName>
    </submittedName>
</protein>
<keyword evidence="2" id="KW-0732">Signal</keyword>
<organism evidence="3 4">
    <name type="scientific">Petromyzon marinus</name>
    <name type="common">Sea lamprey</name>
    <dbReference type="NCBI Taxonomy" id="7757"/>
    <lineage>
        <taxon>Eukaryota</taxon>
        <taxon>Metazoa</taxon>
        <taxon>Chordata</taxon>
        <taxon>Craniata</taxon>
        <taxon>Vertebrata</taxon>
        <taxon>Cyclostomata</taxon>
        <taxon>Hyperoartia</taxon>
        <taxon>Petromyzontiformes</taxon>
        <taxon>Petromyzontidae</taxon>
        <taxon>Petromyzon</taxon>
    </lineage>
</organism>
<dbReference type="Proteomes" id="UP001318040">
    <property type="component" value="Chromosome 46"/>
</dbReference>
<dbReference type="AlphaFoldDB" id="A0AAJ7U036"/>
<evidence type="ECO:0000313" key="4">
    <source>
        <dbReference type="RefSeq" id="XP_032827381.1"/>
    </source>
</evidence>
<reference evidence="4" key="1">
    <citation type="submission" date="2025-08" db="UniProtKB">
        <authorList>
            <consortium name="RefSeq"/>
        </authorList>
    </citation>
    <scope>IDENTIFICATION</scope>
    <source>
        <tissue evidence="4">Sperm</tissue>
    </source>
</reference>
<evidence type="ECO:0000256" key="1">
    <source>
        <dbReference type="SAM" id="MobiDB-lite"/>
    </source>
</evidence>
<dbReference type="InterPro" id="IPR008699">
    <property type="entry name" value="NDUFB8"/>
</dbReference>
<evidence type="ECO:0000313" key="3">
    <source>
        <dbReference type="Proteomes" id="UP001318040"/>
    </source>
</evidence>
<feature type="compositionally biased region" description="Basic and acidic residues" evidence="1">
    <location>
        <begin position="173"/>
        <end position="185"/>
    </location>
</feature>